<dbReference type="RefSeq" id="WP_133276767.1">
    <property type="nucleotide sequence ID" value="NZ_CP037933.1"/>
</dbReference>
<sequence>MEYAFNPNLIVNYIDFAPIYTSRVVLANDSVVAEKMRLSVLSALNNRWNSTVLNPKWDLNAGFLFNKPPRFKSKLRKGIPGSWHLFLQVIDNGPYPIDDEHFKPFQTFPLLETLDKAPYHLKIKAVIYDGSNEAVLFSNEMTVNLKRTKIPVGQVLIQKVPALTDSFLQAFDTAIQQFFAATETPSKTLTLDITPACLFLGVDKTLAKAQKLNFVSKNDSVIEQIQLKKEWVMLKNHTVQTGRKNNFESNLFNSSLTLLTGLETDKIREREYQTIFGFTDLKDSISYYCTIPFIESVREEKSREVSRDDNGHKSYTTYLNGNRTVTRVVDSKRTHFLVRDQDTIGSFRFISGNGSNFKNTIPQCWDGKKESTITDIPKSWFAMISNQNSYPNPYILEGEIYKTPFRIEKCLAGNQINIQINNQDIASLKIYNNLPVLGLLYVPIADEKVFSVVLMFSSLPFGSLN</sequence>
<proteinExistence type="predicted"/>
<keyword evidence="2" id="KW-1185">Reference proteome</keyword>
<dbReference type="KEGG" id="fnk:E1750_10680"/>
<gene>
    <name evidence="1" type="ORF">E1750_10680</name>
</gene>
<protein>
    <submittedName>
        <fullName evidence="1">Uncharacterized protein</fullName>
    </submittedName>
</protein>
<dbReference type="OrthoDB" id="9959918at2"/>
<dbReference type="AlphaFoldDB" id="A0A4P6YAT1"/>
<reference evidence="2" key="1">
    <citation type="submission" date="2019-03" db="EMBL/GenBank/DDBJ databases">
        <title>Flavobacterium sp.</title>
        <authorList>
            <person name="Kim H."/>
        </authorList>
    </citation>
    <scope>NUCLEOTIDE SEQUENCE [LARGE SCALE GENOMIC DNA]</scope>
    <source>
        <strain evidence="2">GS13</strain>
    </source>
</reference>
<organism evidence="1 2">
    <name type="scientific">Flavobacterium nackdongense</name>
    <dbReference type="NCBI Taxonomy" id="2547394"/>
    <lineage>
        <taxon>Bacteria</taxon>
        <taxon>Pseudomonadati</taxon>
        <taxon>Bacteroidota</taxon>
        <taxon>Flavobacteriia</taxon>
        <taxon>Flavobacteriales</taxon>
        <taxon>Flavobacteriaceae</taxon>
        <taxon>Flavobacterium</taxon>
    </lineage>
</organism>
<dbReference type="EMBL" id="CP037933">
    <property type="protein sequence ID" value="QBN19248.1"/>
    <property type="molecule type" value="Genomic_DNA"/>
</dbReference>
<evidence type="ECO:0000313" key="2">
    <source>
        <dbReference type="Proteomes" id="UP000291124"/>
    </source>
</evidence>
<accession>A0A4P6YAT1</accession>
<name>A0A4P6YAT1_9FLAO</name>
<evidence type="ECO:0000313" key="1">
    <source>
        <dbReference type="EMBL" id="QBN19248.1"/>
    </source>
</evidence>
<dbReference type="Proteomes" id="UP000291124">
    <property type="component" value="Chromosome"/>
</dbReference>